<protein>
    <submittedName>
        <fullName evidence="2">Hypothetical secreted peptide</fullName>
    </submittedName>
</protein>
<dbReference type="EMBL" id="EU930228">
    <property type="protein sequence ID" value="ACH56856.1"/>
    <property type="molecule type" value="mRNA"/>
</dbReference>
<feature type="compositionally biased region" description="Low complexity" evidence="1">
    <location>
        <begin position="63"/>
        <end position="76"/>
    </location>
</feature>
<reference evidence="2" key="1">
    <citation type="journal article" date="2009" name="J. Proteome Res.">
        <title>Insight into the sialome of the Black Fly, Simulium vittatum.</title>
        <authorList>
            <person name="Andersen J.F."/>
            <person name="Pham V.M."/>
            <person name="Meng Z."/>
            <person name="Champagne D.E."/>
            <person name="Ribeiro J.M."/>
        </authorList>
    </citation>
    <scope>NUCLEOTIDE SEQUENCE</scope>
    <source>
        <tissue evidence="2">Salivary glands</tissue>
    </source>
</reference>
<name>B5M0P2_SIMVI</name>
<evidence type="ECO:0000313" key="2">
    <source>
        <dbReference type="EMBL" id="ACH56856.1"/>
    </source>
</evidence>
<organism evidence="2">
    <name type="scientific">Simulium vittatum</name>
    <name type="common">Striped black fly</name>
    <dbReference type="NCBI Taxonomy" id="7192"/>
    <lineage>
        <taxon>Eukaryota</taxon>
        <taxon>Metazoa</taxon>
        <taxon>Ecdysozoa</taxon>
        <taxon>Arthropoda</taxon>
        <taxon>Hexapoda</taxon>
        <taxon>Insecta</taxon>
        <taxon>Pterygota</taxon>
        <taxon>Neoptera</taxon>
        <taxon>Endopterygota</taxon>
        <taxon>Diptera</taxon>
        <taxon>Nematocera</taxon>
        <taxon>Chironomoidea</taxon>
        <taxon>Simuliidae</taxon>
        <taxon>Simulium</taxon>
    </lineage>
</organism>
<accession>B5M0P2</accession>
<dbReference type="AlphaFoldDB" id="B5M0P2"/>
<sequence length="90" mass="9308">MKFATIACAIVLCIALFSTTVDAGPFFFGTIKRFVEPFIPKVNADNSGSSIQLPFGFGNASAAADGSGASAAGDSSQTTNSSDYTYDYES</sequence>
<proteinExistence type="evidence at transcript level"/>
<evidence type="ECO:0000256" key="1">
    <source>
        <dbReference type="SAM" id="MobiDB-lite"/>
    </source>
</evidence>
<feature type="region of interest" description="Disordered" evidence="1">
    <location>
        <begin position="63"/>
        <end position="90"/>
    </location>
</feature>